<dbReference type="GO" id="GO:0034194">
    <property type="term" value="P:D-galactonate catabolic process"/>
    <property type="evidence" value="ECO:0007669"/>
    <property type="project" value="InterPro"/>
</dbReference>
<dbReference type="InterPro" id="IPR043129">
    <property type="entry name" value="ATPase_NBD"/>
</dbReference>
<dbReference type="Gene3D" id="3.30.420.300">
    <property type="entry name" value="2-keto-3-deoxy-galactonokinase, substrate binding domain"/>
    <property type="match status" value="1"/>
</dbReference>
<reference evidence="1" key="2">
    <citation type="journal article" date="2021" name="Syst. Appl. Microbiol.">
        <title>Roseomonas hellenica sp. nov., isolated from roots of wild-growing Alkanna tinctoria.</title>
        <authorList>
            <person name="Rat A."/>
            <person name="Naranjo H.D."/>
            <person name="Lebbe L."/>
            <person name="Cnockaert M."/>
            <person name="Krigas N."/>
            <person name="Grigoriadou K."/>
            <person name="Maloupa E."/>
            <person name="Willems A."/>
        </authorList>
    </citation>
    <scope>NUCLEOTIDE SEQUENCE</scope>
    <source>
        <strain evidence="1">LMG 31231</strain>
    </source>
</reference>
<dbReference type="Gene3D" id="3.30.420.310">
    <property type="entry name" value="2-keto-3-deoxy-galactonokinase, C-terminal domain"/>
    <property type="match status" value="1"/>
</dbReference>
<reference evidence="1" key="1">
    <citation type="submission" date="2020-01" db="EMBL/GenBank/DDBJ databases">
        <authorList>
            <person name="Rat A."/>
        </authorList>
    </citation>
    <scope>NUCLEOTIDE SEQUENCE</scope>
    <source>
        <strain evidence="1">LMG 31231</strain>
    </source>
</reference>
<accession>A0A9X9WTZ6</accession>
<dbReference type="InterPro" id="IPR042257">
    <property type="entry name" value="DGOK_C"/>
</dbReference>
<organism evidence="1 2">
    <name type="scientific">Neoroseomonas soli</name>
    <dbReference type="NCBI Taxonomy" id="1081025"/>
    <lineage>
        <taxon>Bacteria</taxon>
        <taxon>Pseudomonadati</taxon>
        <taxon>Pseudomonadota</taxon>
        <taxon>Alphaproteobacteria</taxon>
        <taxon>Acetobacterales</taxon>
        <taxon>Acetobacteraceae</taxon>
        <taxon>Neoroseomonas</taxon>
    </lineage>
</organism>
<comment type="caution">
    <text evidence="1">The sequence shown here is derived from an EMBL/GenBank/DDBJ whole genome shotgun (WGS) entry which is preliminary data.</text>
</comment>
<dbReference type="RefSeq" id="WP_211860996.1">
    <property type="nucleotide sequence ID" value="NZ_JAAEDM010000009.1"/>
</dbReference>
<evidence type="ECO:0000313" key="2">
    <source>
        <dbReference type="Proteomes" id="UP001138751"/>
    </source>
</evidence>
<dbReference type="AlphaFoldDB" id="A0A9X9WTZ6"/>
<proteinExistence type="predicted"/>
<dbReference type="InterPro" id="IPR042258">
    <property type="entry name" value="DGOK_N"/>
</dbReference>
<dbReference type="SUPFAM" id="SSF53067">
    <property type="entry name" value="Actin-like ATPase domain"/>
    <property type="match status" value="1"/>
</dbReference>
<dbReference type="GO" id="GO:0008671">
    <property type="term" value="F:2-dehydro-3-deoxygalactonokinase activity"/>
    <property type="evidence" value="ECO:0007669"/>
    <property type="project" value="InterPro"/>
</dbReference>
<protein>
    <submittedName>
        <fullName evidence="1">2-dehydro-3-deoxygalactonokinase</fullName>
    </submittedName>
</protein>
<gene>
    <name evidence="1" type="ORF">GXW76_05540</name>
</gene>
<dbReference type="CDD" id="cd24012">
    <property type="entry name" value="ASKHA_NBD_KDGal-kinase"/>
    <property type="match status" value="1"/>
</dbReference>
<dbReference type="InterPro" id="IPR007729">
    <property type="entry name" value="DGOK"/>
</dbReference>
<evidence type="ECO:0000313" key="1">
    <source>
        <dbReference type="EMBL" id="MBR0670625.1"/>
    </source>
</evidence>
<sequence>MIGIDWGTSSLRAYRLASDGTVLARREVRRGILTIEPGGFPDALQEVAGTWIAEGERRVLLCGMVGSRQGWVEAPYLPCPAGIDEIAAATIPVPFQGAEVRLVPGLTCRDRHAVPEVMRGEETQMIGAAAGLDGTEVTICLPGSHSKWARMERGRVTGFTTHLTGEAFAALAGHTILARMLNPSAPHHARGFARGVARAKQPGGLLHHLFGLRALSLFDEVSEEEAASFLSGLLIGHEVAAALEEGVAPPVILVGAPALTSRYAAALDGFGIPHRAAEPDVAAAGLHMIGERLP</sequence>
<dbReference type="EMBL" id="JAAEDM010000009">
    <property type="protein sequence ID" value="MBR0670625.1"/>
    <property type="molecule type" value="Genomic_DNA"/>
</dbReference>
<keyword evidence="2" id="KW-1185">Reference proteome</keyword>
<name>A0A9X9WTZ6_9PROT</name>
<dbReference type="Proteomes" id="UP001138751">
    <property type="component" value="Unassembled WGS sequence"/>
</dbReference>
<dbReference type="Pfam" id="PF05035">
    <property type="entry name" value="DGOK"/>
    <property type="match status" value="1"/>
</dbReference>